<name>A0A7W7WZK5_9PSEU</name>
<accession>A0A7W7WZK5</accession>
<comment type="caution">
    <text evidence="1">The sequence shown here is derived from an EMBL/GenBank/DDBJ whole genome shotgun (WGS) entry which is preliminary data.</text>
</comment>
<protein>
    <submittedName>
        <fullName evidence="1">Uncharacterized protein</fullName>
    </submittedName>
</protein>
<dbReference type="EMBL" id="JACHJS010000001">
    <property type="protein sequence ID" value="MBB4968958.1"/>
    <property type="molecule type" value="Genomic_DNA"/>
</dbReference>
<dbReference type="Proteomes" id="UP000542674">
    <property type="component" value="Unassembled WGS sequence"/>
</dbReference>
<proteinExistence type="predicted"/>
<sequence>MSDTVHELLLRLAGRLPDDVLWRFRDWAAGDAVVVLARVLPRTLLHDRIGLTDYEQQLLGDALIPHGADRGTISSVKGLDELPEADYTFSPESPDRVPMGDSTSVVLGATLRGRPGIGEVRSTWRLRGTETRRVLLVTATGGYTRLTGELQRVLRALGEQDPCVEVLPVEADVPPYQRAALEASELVCTGAEADGHLVPV</sequence>
<dbReference type="RefSeq" id="WP_184674682.1">
    <property type="nucleotide sequence ID" value="NZ_BAABAI010000043.1"/>
</dbReference>
<reference evidence="1 2" key="1">
    <citation type="submission" date="2020-08" db="EMBL/GenBank/DDBJ databases">
        <title>Sequencing the genomes of 1000 actinobacteria strains.</title>
        <authorList>
            <person name="Klenk H.-P."/>
        </authorList>
    </citation>
    <scope>NUCLEOTIDE SEQUENCE [LARGE SCALE GENOMIC DNA]</scope>
    <source>
        <strain evidence="1 2">DSM 45084</strain>
    </source>
</reference>
<gene>
    <name evidence="1" type="ORF">F4559_006317</name>
</gene>
<keyword evidence="2" id="KW-1185">Reference proteome</keyword>
<evidence type="ECO:0000313" key="1">
    <source>
        <dbReference type="EMBL" id="MBB4968958.1"/>
    </source>
</evidence>
<evidence type="ECO:0000313" key="2">
    <source>
        <dbReference type="Proteomes" id="UP000542674"/>
    </source>
</evidence>
<dbReference type="AlphaFoldDB" id="A0A7W7WZK5"/>
<organism evidence="1 2">
    <name type="scientific">Saccharothrix violaceirubra</name>
    <dbReference type="NCBI Taxonomy" id="413306"/>
    <lineage>
        <taxon>Bacteria</taxon>
        <taxon>Bacillati</taxon>
        <taxon>Actinomycetota</taxon>
        <taxon>Actinomycetes</taxon>
        <taxon>Pseudonocardiales</taxon>
        <taxon>Pseudonocardiaceae</taxon>
        <taxon>Saccharothrix</taxon>
    </lineage>
</organism>